<feature type="binding site" evidence="12">
    <location>
        <position position="116"/>
    </location>
    <ligand>
        <name>[4Fe-4S] cluster</name>
        <dbReference type="ChEBI" id="CHEBI:49883"/>
        <note>4Fe-4S-S-AdoMet</note>
    </ligand>
</feature>
<dbReference type="InterPro" id="IPR013785">
    <property type="entry name" value="Aldolase_TIM"/>
</dbReference>
<feature type="binding site" evidence="12">
    <location>
        <position position="294"/>
    </location>
    <ligand>
        <name>S-adenosyl-L-methionine</name>
        <dbReference type="ChEBI" id="CHEBI:59789"/>
    </ligand>
</feature>
<dbReference type="Pfam" id="PF04055">
    <property type="entry name" value="Radical_SAM"/>
    <property type="match status" value="1"/>
</dbReference>
<feature type="binding site" evidence="12">
    <location>
        <position position="195"/>
    </location>
    <ligand>
        <name>S-adenosyl-L-methionine</name>
        <dbReference type="ChEBI" id="CHEBI:59789"/>
    </ligand>
</feature>
<feature type="domain" description="Radical SAM core" evidence="13">
    <location>
        <begin position="98"/>
        <end position="332"/>
    </location>
</feature>
<comment type="caution">
    <text evidence="14">The sequence shown here is derived from an EMBL/GenBank/DDBJ whole genome shotgun (WGS) entry which is preliminary data.</text>
</comment>
<dbReference type="GO" id="GO:0046872">
    <property type="term" value="F:metal ion binding"/>
    <property type="evidence" value="ECO:0007669"/>
    <property type="project" value="UniProtKB-KW"/>
</dbReference>
<evidence type="ECO:0000256" key="3">
    <source>
        <dbReference type="ARBA" id="ARBA00022490"/>
    </source>
</evidence>
<feature type="active site" description="S-methylcysteine intermediate" evidence="12">
    <location>
        <position position="337"/>
    </location>
</feature>
<dbReference type="GO" id="GO:0005737">
    <property type="term" value="C:cytoplasm"/>
    <property type="evidence" value="ECO:0007669"/>
    <property type="project" value="UniProtKB-SubCell"/>
</dbReference>
<keyword evidence="9 12" id="KW-0408">Iron</keyword>
<dbReference type="PROSITE" id="PS51918">
    <property type="entry name" value="RADICAL_SAM"/>
    <property type="match status" value="1"/>
</dbReference>
<comment type="catalytic activity">
    <reaction evidence="12">
        <text>adenosine(2503) in 23S rRNA + 2 reduced [2Fe-2S]-[ferredoxin] + 2 S-adenosyl-L-methionine = 2-methyladenosine(2503) in 23S rRNA + 5'-deoxyadenosine + L-methionine + 2 oxidized [2Fe-2S]-[ferredoxin] + S-adenosyl-L-homocysteine</text>
        <dbReference type="Rhea" id="RHEA:42916"/>
        <dbReference type="Rhea" id="RHEA-COMP:10000"/>
        <dbReference type="Rhea" id="RHEA-COMP:10001"/>
        <dbReference type="Rhea" id="RHEA-COMP:10152"/>
        <dbReference type="Rhea" id="RHEA-COMP:10282"/>
        <dbReference type="ChEBI" id="CHEBI:17319"/>
        <dbReference type="ChEBI" id="CHEBI:33737"/>
        <dbReference type="ChEBI" id="CHEBI:33738"/>
        <dbReference type="ChEBI" id="CHEBI:57844"/>
        <dbReference type="ChEBI" id="CHEBI:57856"/>
        <dbReference type="ChEBI" id="CHEBI:59789"/>
        <dbReference type="ChEBI" id="CHEBI:74411"/>
        <dbReference type="ChEBI" id="CHEBI:74497"/>
        <dbReference type="EC" id="2.1.1.192"/>
    </reaction>
</comment>
<evidence type="ECO:0000256" key="8">
    <source>
        <dbReference type="ARBA" id="ARBA00022723"/>
    </source>
</evidence>
<dbReference type="AlphaFoldDB" id="A0A931F6D6"/>
<dbReference type="NCBIfam" id="TIGR00048">
    <property type="entry name" value="rRNA_mod_RlmN"/>
    <property type="match status" value="1"/>
</dbReference>
<dbReference type="Gene3D" id="3.20.20.70">
    <property type="entry name" value="Aldolase class I"/>
    <property type="match status" value="1"/>
</dbReference>
<keyword evidence="5 12" id="KW-0489">Methyltransferase</keyword>
<dbReference type="InterPro" id="IPR004383">
    <property type="entry name" value="rRNA_lsu_MTrfase_RlmN/Cfr"/>
</dbReference>
<evidence type="ECO:0000256" key="7">
    <source>
        <dbReference type="ARBA" id="ARBA00022691"/>
    </source>
</evidence>
<name>A0A931F6D6_9FIRM</name>
<keyword evidence="2 12" id="KW-0004">4Fe-4S</keyword>
<dbReference type="InterPro" id="IPR006638">
    <property type="entry name" value="Elp3/MiaA/NifB-like_rSAM"/>
</dbReference>
<accession>A0A931F6D6</accession>
<dbReference type="PANTHER" id="PTHR30544:SF5">
    <property type="entry name" value="RADICAL SAM CORE DOMAIN-CONTAINING PROTEIN"/>
    <property type="match status" value="1"/>
</dbReference>
<sequence length="345" mass="39392">MYSFKGINKSDLTEILVENSFPSFRSDQIFNWVYNNLVIKPDLMRNLPGELQKFLVNNFLMENLKLIKVNKSRDGTSKFLWELNDGERVETVLIPQSKEERFTVCISVQVGCDLGCNFCATGLNGCKRNLTTAEIVDQVWQISRYIDKNNLGELRNVVYMGMGEPFLNYDNLKKSIRIINSEKALNIGSRRITVSTVGIVPKILEFGRDFDQIGLAVSIHSGDNDKRDKLMPINKKYDLNAIKSALKDYYKLTSRRITIEYLMISGFNDSIRDAKKLVDWLGNMNVFINLIPANPVDGLAHKPSPENKIKNFKKYLDNFNIPVQIRASMGEDVTAACGQLRLREE</sequence>
<evidence type="ECO:0000256" key="12">
    <source>
        <dbReference type="HAMAP-Rule" id="MF_01849"/>
    </source>
</evidence>
<gene>
    <name evidence="12 14" type="primary">rlmN</name>
    <name evidence="14" type="ORF">I0Q91_06965</name>
</gene>
<dbReference type="Gene3D" id="1.10.150.530">
    <property type="match status" value="1"/>
</dbReference>
<protein>
    <recommendedName>
        <fullName evidence="12">Probable dual-specificity RNA methyltransferase RlmN</fullName>
        <ecNumber evidence="12">2.1.1.192</ecNumber>
    </recommendedName>
    <alternativeName>
        <fullName evidence="12">23S rRNA (adenine(2503)-C(2))-methyltransferase</fullName>
    </alternativeName>
    <alternativeName>
        <fullName evidence="12">23S rRNA m2A2503 methyltransferase</fullName>
    </alternativeName>
    <alternativeName>
        <fullName evidence="12">Ribosomal RNA large subunit methyltransferase N</fullName>
    </alternativeName>
    <alternativeName>
        <fullName evidence="12">tRNA (adenine(37)-C(2))-methyltransferase</fullName>
    </alternativeName>
    <alternativeName>
        <fullName evidence="12">tRNA m2A37 methyltransferase</fullName>
    </alternativeName>
</protein>
<evidence type="ECO:0000256" key="10">
    <source>
        <dbReference type="ARBA" id="ARBA00023014"/>
    </source>
</evidence>
<evidence type="ECO:0000313" key="15">
    <source>
        <dbReference type="Proteomes" id="UP000621436"/>
    </source>
</evidence>
<dbReference type="SMART" id="SM00729">
    <property type="entry name" value="Elp3"/>
    <property type="match status" value="1"/>
</dbReference>
<keyword evidence="4 12" id="KW-0698">rRNA processing</keyword>
<evidence type="ECO:0000313" key="14">
    <source>
        <dbReference type="EMBL" id="MBF8436810.1"/>
    </source>
</evidence>
<evidence type="ECO:0000256" key="11">
    <source>
        <dbReference type="ARBA" id="ARBA00023157"/>
    </source>
</evidence>
<feature type="binding site" evidence="12">
    <location>
        <position position="119"/>
    </location>
    <ligand>
        <name>[4Fe-4S] cluster</name>
        <dbReference type="ChEBI" id="CHEBI:49883"/>
        <note>4Fe-4S-S-AdoMet</note>
    </ligand>
</feature>
<keyword evidence="7 12" id="KW-0949">S-adenosyl-L-methionine</keyword>
<dbReference type="GO" id="GO:0019843">
    <property type="term" value="F:rRNA binding"/>
    <property type="evidence" value="ECO:0007669"/>
    <property type="project" value="UniProtKB-UniRule"/>
</dbReference>
<keyword evidence="3 12" id="KW-0963">Cytoplasm</keyword>
<dbReference type="GO" id="GO:0002935">
    <property type="term" value="F:tRNA (adenine(37)-C2)-methyltransferase activity"/>
    <property type="evidence" value="ECO:0007669"/>
    <property type="project" value="UniProtKB-UniRule"/>
</dbReference>
<keyword evidence="10 12" id="KW-0411">Iron-sulfur</keyword>
<dbReference type="SFLD" id="SFLDS00029">
    <property type="entry name" value="Radical_SAM"/>
    <property type="match status" value="1"/>
</dbReference>
<feature type="active site" description="Proton acceptor" evidence="12">
    <location>
        <position position="90"/>
    </location>
</feature>
<dbReference type="PIRSF" id="PIRSF006004">
    <property type="entry name" value="CHP00048"/>
    <property type="match status" value="1"/>
</dbReference>
<dbReference type="EMBL" id="JADPIE010000003">
    <property type="protein sequence ID" value="MBF8436810.1"/>
    <property type="molecule type" value="Genomic_DNA"/>
</dbReference>
<dbReference type="GO" id="GO:0070040">
    <property type="term" value="F:rRNA (adenine(2503)-C2-)-methyltransferase activity"/>
    <property type="evidence" value="ECO:0007669"/>
    <property type="project" value="UniProtKB-UniRule"/>
</dbReference>
<dbReference type="InterPro" id="IPR058240">
    <property type="entry name" value="rSAM_sf"/>
</dbReference>
<dbReference type="InterPro" id="IPR007197">
    <property type="entry name" value="rSAM"/>
</dbReference>
<proteinExistence type="inferred from homology"/>
<feature type="binding site" evidence="12">
    <location>
        <position position="112"/>
    </location>
    <ligand>
        <name>[4Fe-4S] cluster</name>
        <dbReference type="ChEBI" id="CHEBI:49883"/>
        <note>4Fe-4S-S-AdoMet</note>
    </ligand>
</feature>
<dbReference type="FunFam" id="3.20.20.70:FF:000014">
    <property type="entry name" value="Probable dual-specificity RNA methyltransferase RlmN"/>
    <property type="match status" value="1"/>
</dbReference>
<comment type="similarity">
    <text evidence="12">Belongs to the radical SAM superfamily. RlmN family.</text>
</comment>
<keyword evidence="6 12" id="KW-0808">Transferase</keyword>
<comment type="caution">
    <text evidence="12">Lacks conserved residue(s) required for the propagation of feature annotation.</text>
</comment>
<dbReference type="GO" id="GO:0000049">
    <property type="term" value="F:tRNA binding"/>
    <property type="evidence" value="ECO:0007669"/>
    <property type="project" value="UniProtKB-UniRule"/>
</dbReference>
<evidence type="ECO:0000256" key="1">
    <source>
        <dbReference type="ARBA" id="ARBA00004496"/>
    </source>
</evidence>
<dbReference type="SFLD" id="SFLDG01062">
    <property type="entry name" value="methyltransferase_(Class_A)"/>
    <property type="match status" value="1"/>
</dbReference>
<dbReference type="PANTHER" id="PTHR30544">
    <property type="entry name" value="23S RRNA METHYLTRANSFERASE"/>
    <property type="match status" value="1"/>
</dbReference>
<dbReference type="SUPFAM" id="SSF102114">
    <property type="entry name" value="Radical SAM enzymes"/>
    <property type="match status" value="1"/>
</dbReference>
<dbReference type="CDD" id="cd01335">
    <property type="entry name" value="Radical_SAM"/>
    <property type="match status" value="1"/>
</dbReference>
<dbReference type="InterPro" id="IPR040072">
    <property type="entry name" value="Methyltransferase_A"/>
</dbReference>
<evidence type="ECO:0000256" key="5">
    <source>
        <dbReference type="ARBA" id="ARBA00022603"/>
    </source>
</evidence>
<keyword evidence="15" id="KW-1185">Reference proteome</keyword>
<reference evidence="14" key="1">
    <citation type="submission" date="2020-11" db="EMBL/GenBank/DDBJ databases">
        <title>Halonatronomonas betainensis gen. nov., sp. nov. a novel haloalkaliphilic representative of the family Halanaerobiacae capable of betaine degradation.</title>
        <authorList>
            <person name="Boltyanskaya Y."/>
            <person name="Kevbrin V."/>
            <person name="Detkova E."/>
            <person name="Grouzdev D.S."/>
            <person name="Koziaeva V."/>
            <person name="Zhilina T."/>
        </authorList>
    </citation>
    <scope>NUCLEOTIDE SEQUENCE</scope>
    <source>
        <strain evidence="14">Z-7014</strain>
    </source>
</reference>
<evidence type="ECO:0000259" key="13">
    <source>
        <dbReference type="PROSITE" id="PS51918"/>
    </source>
</evidence>
<dbReference type="SFLD" id="SFLDF00275">
    <property type="entry name" value="adenosine_C2_methyltransferase"/>
    <property type="match status" value="1"/>
</dbReference>
<keyword evidence="12" id="KW-0819">tRNA processing</keyword>
<dbReference type="HAMAP" id="MF_01849">
    <property type="entry name" value="RNA_methyltr_RlmN"/>
    <property type="match status" value="1"/>
</dbReference>
<comment type="cofactor">
    <cofactor evidence="12">
        <name>[4Fe-4S] cluster</name>
        <dbReference type="ChEBI" id="CHEBI:49883"/>
    </cofactor>
    <text evidence="12">Binds 1 [4Fe-4S] cluster. The cluster is coordinated with 3 cysteines and an exchangeable S-adenosyl-L-methionine.</text>
</comment>
<evidence type="ECO:0000256" key="9">
    <source>
        <dbReference type="ARBA" id="ARBA00023004"/>
    </source>
</evidence>
<dbReference type="GO" id="GO:0070475">
    <property type="term" value="P:rRNA base methylation"/>
    <property type="evidence" value="ECO:0007669"/>
    <property type="project" value="UniProtKB-UniRule"/>
</dbReference>
<dbReference type="GO" id="GO:0030488">
    <property type="term" value="P:tRNA methylation"/>
    <property type="evidence" value="ECO:0007669"/>
    <property type="project" value="UniProtKB-UniRule"/>
</dbReference>
<dbReference type="GO" id="GO:0051539">
    <property type="term" value="F:4 iron, 4 sulfur cluster binding"/>
    <property type="evidence" value="ECO:0007669"/>
    <property type="project" value="UniProtKB-UniRule"/>
</dbReference>
<comment type="function">
    <text evidence="12">Specifically methylates position 2 of adenine 2503 in 23S rRNA and position 2 of adenine 37 in tRNAs.</text>
</comment>
<feature type="binding site" evidence="12">
    <location>
        <begin position="163"/>
        <end position="164"/>
    </location>
    <ligand>
        <name>S-adenosyl-L-methionine</name>
        <dbReference type="ChEBI" id="CHEBI:59789"/>
    </ligand>
</feature>
<dbReference type="InterPro" id="IPR027492">
    <property type="entry name" value="RNA_MTrfase_RlmN"/>
</dbReference>
<dbReference type="Proteomes" id="UP000621436">
    <property type="component" value="Unassembled WGS sequence"/>
</dbReference>
<organism evidence="14 15">
    <name type="scientific">Halonatronomonas betaini</name>
    <dbReference type="NCBI Taxonomy" id="2778430"/>
    <lineage>
        <taxon>Bacteria</taxon>
        <taxon>Bacillati</taxon>
        <taxon>Bacillota</taxon>
        <taxon>Clostridia</taxon>
        <taxon>Halanaerobiales</taxon>
        <taxon>Halarsenatibacteraceae</taxon>
        <taxon>Halonatronomonas</taxon>
    </lineage>
</organism>
<dbReference type="RefSeq" id="WP_270453725.1">
    <property type="nucleotide sequence ID" value="NZ_JADPIE010000003.1"/>
</dbReference>
<dbReference type="EC" id="2.1.1.192" evidence="12"/>
<evidence type="ECO:0000256" key="4">
    <source>
        <dbReference type="ARBA" id="ARBA00022552"/>
    </source>
</evidence>
<comment type="catalytic activity">
    <reaction evidence="12">
        <text>adenosine(37) in tRNA + 2 reduced [2Fe-2S]-[ferredoxin] + 2 S-adenosyl-L-methionine = 2-methyladenosine(37) in tRNA + 5'-deoxyadenosine + L-methionine + 2 oxidized [2Fe-2S]-[ferredoxin] + S-adenosyl-L-homocysteine</text>
        <dbReference type="Rhea" id="RHEA:43332"/>
        <dbReference type="Rhea" id="RHEA-COMP:10000"/>
        <dbReference type="Rhea" id="RHEA-COMP:10001"/>
        <dbReference type="Rhea" id="RHEA-COMP:10162"/>
        <dbReference type="Rhea" id="RHEA-COMP:10485"/>
        <dbReference type="ChEBI" id="CHEBI:17319"/>
        <dbReference type="ChEBI" id="CHEBI:33737"/>
        <dbReference type="ChEBI" id="CHEBI:33738"/>
        <dbReference type="ChEBI" id="CHEBI:57844"/>
        <dbReference type="ChEBI" id="CHEBI:57856"/>
        <dbReference type="ChEBI" id="CHEBI:59789"/>
        <dbReference type="ChEBI" id="CHEBI:74411"/>
        <dbReference type="ChEBI" id="CHEBI:74497"/>
        <dbReference type="EC" id="2.1.1.192"/>
    </reaction>
</comment>
<keyword evidence="8 12" id="KW-0479">Metal-binding</keyword>
<comment type="subcellular location">
    <subcellularLocation>
        <location evidence="1 12">Cytoplasm</location>
    </subcellularLocation>
</comment>
<feature type="binding site" evidence="12">
    <location>
        <begin position="218"/>
        <end position="220"/>
    </location>
    <ligand>
        <name>S-adenosyl-L-methionine</name>
        <dbReference type="ChEBI" id="CHEBI:59789"/>
    </ligand>
</feature>
<evidence type="ECO:0000256" key="6">
    <source>
        <dbReference type="ARBA" id="ARBA00022679"/>
    </source>
</evidence>
<comment type="miscellaneous">
    <text evidence="12">Reaction proceeds by a ping-pong mechanism involving intermediate methylation of a conserved cysteine residue.</text>
</comment>
<keyword evidence="11 12" id="KW-1015">Disulfide bond</keyword>
<evidence type="ECO:0000256" key="2">
    <source>
        <dbReference type="ARBA" id="ARBA00022485"/>
    </source>
</evidence>